<dbReference type="AlphaFoldDB" id="A0A0E9UXC4"/>
<proteinExistence type="predicted"/>
<evidence type="ECO:0000313" key="1">
    <source>
        <dbReference type="EMBL" id="JAH70529.1"/>
    </source>
</evidence>
<dbReference type="EMBL" id="GBXM01038048">
    <property type="protein sequence ID" value="JAH70529.1"/>
    <property type="molecule type" value="Transcribed_RNA"/>
</dbReference>
<sequence length="28" mass="3134">MEQQSDAITLLTFINISSYIAIEPHNLA</sequence>
<organism evidence="1">
    <name type="scientific">Anguilla anguilla</name>
    <name type="common">European freshwater eel</name>
    <name type="synonym">Muraena anguilla</name>
    <dbReference type="NCBI Taxonomy" id="7936"/>
    <lineage>
        <taxon>Eukaryota</taxon>
        <taxon>Metazoa</taxon>
        <taxon>Chordata</taxon>
        <taxon>Craniata</taxon>
        <taxon>Vertebrata</taxon>
        <taxon>Euteleostomi</taxon>
        <taxon>Actinopterygii</taxon>
        <taxon>Neopterygii</taxon>
        <taxon>Teleostei</taxon>
        <taxon>Anguilliformes</taxon>
        <taxon>Anguillidae</taxon>
        <taxon>Anguilla</taxon>
    </lineage>
</organism>
<reference evidence="1" key="2">
    <citation type="journal article" date="2015" name="Fish Shellfish Immunol.">
        <title>Early steps in the European eel (Anguilla anguilla)-Vibrio vulnificus interaction in the gills: Role of the RtxA13 toxin.</title>
        <authorList>
            <person name="Callol A."/>
            <person name="Pajuelo D."/>
            <person name="Ebbesson L."/>
            <person name="Teles M."/>
            <person name="MacKenzie S."/>
            <person name="Amaro C."/>
        </authorList>
    </citation>
    <scope>NUCLEOTIDE SEQUENCE</scope>
</reference>
<accession>A0A0E9UXC4</accession>
<protein>
    <submittedName>
        <fullName evidence="1">Uncharacterized protein</fullName>
    </submittedName>
</protein>
<reference evidence="1" key="1">
    <citation type="submission" date="2014-11" db="EMBL/GenBank/DDBJ databases">
        <authorList>
            <person name="Amaro Gonzalez C."/>
        </authorList>
    </citation>
    <scope>NUCLEOTIDE SEQUENCE</scope>
</reference>
<name>A0A0E9UXC4_ANGAN</name>